<organism evidence="1 2">
    <name type="scientific">[Mycobacterium] crassicus</name>
    <dbReference type="NCBI Taxonomy" id="2872309"/>
    <lineage>
        <taxon>Bacteria</taxon>
        <taxon>Bacillati</taxon>
        <taxon>Actinomycetota</taxon>
        <taxon>Actinomycetes</taxon>
        <taxon>Mycobacteriales</taxon>
        <taxon>Mycobacteriaceae</taxon>
        <taxon>Mycolicibacter</taxon>
    </lineage>
</organism>
<dbReference type="EMBL" id="JAYJJR010000016">
    <property type="protein sequence ID" value="MEB3023413.1"/>
    <property type="molecule type" value="Genomic_DNA"/>
</dbReference>
<proteinExistence type="predicted"/>
<accession>A0ABU5XMK4</accession>
<evidence type="ECO:0000313" key="2">
    <source>
        <dbReference type="Proteomes" id="UP001299596"/>
    </source>
</evidence>
<reference evidence="1 2" key="1">
    <citation type="submission" date="2023-12" db="EMBL/GenBank/DDBJ databases">
        <title>Description of new species of Mycobacterium terrae complex isolated from sewage at the Sao Paulo Zoological Park Foundation in Brazil.</title>
        <authorList>
            <person name="Romagnoli C.L."/>
            <person name="Conceicao E.C."/>
            <person name="Machado E."/>
            <person name="Barreto L.B.P.F."/>
            <person name="Sharma A."/>
            <person name="Silva N.M."/>
            <person name="Marques L.E."/>
            <person name="Juliana M.A."/>
            <person name="Lourenco M.C.S."/>
            <person name="Digiampietri L.A."/>
            <person name="Suffys P.N."/>
            <person name="Viana-Niero C."/>
        </authorList>
    </citation>
    <scope>NUCLEOTIDE SEQUENCE [LARGE SCALE GENOMIC DNA]</scope>
    <source>
        <strain evidence="1 2">MYC098</strain>
    </source>
</reference>
<sequence length="82" mass="9516">MTQIQQLDVQQIDAMRRKINEGLMVTFINADLLERAHLDVRKSVVFYDADQVFRYAVAELPDDATLQRLCDSSSVRFWSYGC</sequence>
<gene>
    <name evidence="1" type="ORF">K6T79_20525</name>
</gene>
<name>A0ABU5XMK4_9MYCO</name>
<keyword evidence="2" id="KW-1185">Reference proteome</keyword>
<comment type="caution">
    <text evidence="1">The sequence shown here is derived from an EMBL/GenBank/DDBJ whole genome shotgun (WGS) entry which is preliminary data.</text>
</comment>
<dbReference type="RefSeq" id="WP_329780412.1">
    <property type="nucleotide sequence ID" value="NZ_JAYJJR010000016.1"/>
</dbReference>
<evidence type="ECO:0000313" key="1">
    <source>
        <dbReference type="EMBL" id="MEB3023413.1"/>
    </source>
</evidence>
<dbReference type="Proteomes" id="UP001299596">
    <property type="component" value="Unassembled WGS sequence"/>
</dbReference>
<protein>
    <submittedName>
        <fullName evidence="1">Uncharacterized protein</fullName>
    </submittedName>
</protein>